<comment type="caution">
    <text evidence="1">The sequence shown here is derived from an EMBL/GenBank/DDBJ whole genome shotgun (WGS) entry which is preliminary data.</text>
</comment>
<name>A0ABD1FJ12_SALDI</name>
<dbReference type="Proteomes" id="UP001567538">
    <property type="component" value="Unassembled WGS sequence"/>
</dbReference>
<evidence type="ECO:0000313" key="2">
    <source>
        <dbReference type="Proteomes" id="UP001567538"/>
    </source>
</evidence>
<evidence type="ECO:0000313" key="1">
    <source>
        <dbReference type="EMBL" id="KAL1531500.1"/>
    </source>
</evidence>
<keyword evidence="2" id="KW-1185">Reference proteome</keyword>
<organism evidence="1 2">
    <name type="scientific">Salvia divinorum</name>
    <name type="common">Maria pastora</name>
    <name type="synonym">Diviner's sage</name>
    <dbReference type="NCBI Taxonomy" id="28513"/>
    <lineage>
        <taxon>Eukaryota</taxon>
        <taxon>Viridiplantae</taxon>
        <taxon>Streptophyta</taxon>
        <taxon>Embryophyta</taxon>
        <taxon>Tracheophyta</taxon>
        <taxon>Spermatophyta</taxon>
        <taxon>Magnoliopsida</taxon>
        <taxon>eudicotyledons</taxon>
        <taxon>Gunneridae</taxon>
        <taxon>Pentapetalae</taxon>
        <taxon>asterids</taxon>
        <taxon>lamiids</taxon>
        <taxon>Lamiales</taxon>
        <taxon>Lamiaceae</taxon>
        <taxon>Nepetoideae</taxon>
        <taxon>Mentheae</taxon>
        <taxon>Salviinae</taxon>
        <taxon>Salvia</taxon>
        <taxon>Salvia subgen. Calosphace</taxon>
    </lineage>
</organism>
<reference evidence="1 2" key="1">
    <citation type="submission" date="2024-06" db="EMBL/GenBank/DDBJ databases">
        <title>A chromosome level genome sequence of Diviner's sage (Salvia divinorum).</title>
        <authorList>
            <person name="Ford S.A."/>
            <person name="Ro D.-K."/>
            <person name="Ness R.W."/>
            <person name="Phillips M.A."/>
        </authorList>
    </citation>
    <scope>NUCLEOTIDE SEQUENCE [LARGE SCALE GENOMIC DNA]</scope>
    <source>
        <strain evidence="1">SAF-2024a</strain>
        <tissue evidence="1">Leaf</tissue>
    </source>
</reference>
<protein>
    <submittedName>
        <fullName evidence="1">Uncharacterized protein</fullName>
    </submittedName>
</protein>
<dbReference type="AlphaFoldDB" id="A0ABD1FJ12"/>
<accession>A0ABD1FJ12</accession>
<proteinExistence type="predicted"/>
<gene>
    <name evidence="1" type="ORF">AAHA92_31631</name>
</gene>
<sequence length="99" mass="11900">MASASNSNENIPEMGWKWDEVYQCFRFNGVLFPIPLNEKHPFEDVVRRERNLRRATRVEMYPDIDNRSNLTIAQRAQGTWLVQLRERNESQKMEKVRIF</sequence>
<dbReference type="EMBL" id="JBEAFC010000014">
    <property type="protein sequence ID" value="KAL1531500.1"/>
    <property type="molecule type" value="Genomic_DNA"/>
</dbReference>